<dbReference type="InterPro" id="IPR000537">
    <property type="entry name" value="UbiA_prenyltransferase"/>
</dbReference>
<keyword evidence="6 9" id="KW-0812">Transmembrane</keyword>
<dbReference type="Pfam" id="PF01040">
    <property type="entry name" value="UbiA"/>
    <property type="match status" value="1"/>
</dbReference>
<evidence type="ECO:0000256" key="8">
    <source>
        <dbReference type="ARBA" id="ARBA00023136"/>
    </source>
</evidence>
<dbReference type="InterPro" id="IPR030470">
    <property type="entry name" value="UbiA_prenylTrfase_CS"/>
</dbReference>
<evidence type="ECO:0000256" key="5">
    <source>
        <dbReference type="ARBA" id="ARBA00022679"/>
    </source>
</evidence>
<evidence type="ECO:0000313" key="10">
    <source>
        <dbReference type="EMBL" id="KAF8477650.1"/>
    </source>
</evidence>
<feature type="transmembrane region" description="Helical" evidence="9">
    <location>
        <begin position="143"/>
        <end position="159"/>
    </location>
</feature>
<keyword evidence="9" id="KW-0414">Isoprene biosynthesis</keyword>
<keyword evidence="9" id="KW-0831">Ubiquinone biosynthesis</keyword>
<proteinExistence type="inferred from homology"/>
<dbReference type="EMBL" id="WHVB01000013">
    <property type="protein sequence ID" value="KAF8477650.1"/>
    <property type="molecule type" value="Genomic_DNA"/>
</dbReference>
<keyword evidence="11" id="KW-1185">Reference proteome</keyword>
<comment type="subcellular location">
    <subcellularLocation>
        <location evidence="2">Membrane</location>
        <topology evidence="2">Multi-pass membrane protein</topology>
    </subcellularLocation>
    <subcellularLocation>
        <location evidence="9">Mitochondrion inner membrane</location>
        <topology evidence="9">Multi-pass membrane protein</topology>
        <orientation evidence="9">Matrix side</orientation>
    </subcellularLocation>
</comment>
<dbReference type="GO" id="GO:0006744">
    <property type="term" value="P:ubiquinone biosynthetic process"/>
    <property type="evidence" value="ECO:0007669"/>
    <property type="project" value="UniProtKB-UniRule"/>
</dbReference>
<dbReference type="PROSITE" id="PS00943">
    <property type="entry name" value="UBIA"/>
    <property type="match status" value="1"/>
</dbReference>
<dbReference type="CDD" id="cd13959">
    <property type="entry name" value="PT_UbiA_COQ2"/>
    <property type="match status" value="1"/>
</dbReference>
<keyword evidence="7 9" id="KW-1133">Transmembrane helix</keyword>
<dbReference type="Gene3D" id="1.10.357.140">
    <property type="entry name" value="UbiA prenyltransferase"/>
    <property type="match status" value="1"/>
</dbReference>
<comment type="catalytic activity">
    <reaction evidence="9">
        <text>an all-trans-polyprenyl diphosphate + 4-hydroxybenzoate = a 4-hydroxy-3-(all-trans-polyprenyl)benzoate + diphosphate</text>
        <dbReference type="Rhea" id="RHEA:44504"/>
        <dbReference type="Rhea" id="RHEA-COMP:9514"/>
        <dbReference type="Rhea" id="RHEA-COMP:9564"/>
        <dbReference type="ChEBI" id="CHEBI:17879"/>
        <dbReference type="ChEBI" id="CHEBI:33019"/>
        <dbReference type="ChEBI" id="CHEBI:58914"/>
        <dbReference type="ChEBI" id="CHEBI:78396"/>
        <dbReference type="EC" id="2.5.1.39"/>
    </reaction>
</comment>
<dbReference type="GO" id="GO:0008299">
    <property type="term" value="P:isoprenoid biosynthetic process"/>
    <property type="evidence" value="ECO:0007669"/>
    <property type="project" value="UniProtKB-UniRule"/>
</dbReference>
<dbReference type="GO" id="GO:0008412">
    <property type="term" value="F:4-hydroxybenzoate polyprenyltransferase activity"/>
    <property type="evidence" value="ECO:0007669"/>
    <property type="project" value="UniProtKB-EC"/>
</dbReference>
<feature type="transmembrane region" description="Helical" evidence="9">
    <location>
        <begin position="266"/>
        <end position="284"/>
    </location>
</feature>
<dbReference type="InterPro" id="IPR039653">
    <property type="entry name" value="Prenyltransferase"/>
</dbReference>
<feature type="transmembrane region" description="Helical" evidence="9">
    <location>
        <begin position="238"/>
        <end position="260"/>
    </location>
</feature>
<dbReference type="HAMAP" id="MF_01635">
    <property type="entry name" value="UbiA"/>
    <property type="match status" value="1"/>
</dbReference>
<evidence type="ECO:0000256" key="2">
    <source>
        <dbReference type="ARBA" id="ARBA00004141"/>
    </source>
</evidence>
<feature type="transmembrane region" description="Helical" evidence="9">
    <location>
        <begin position="171"/>
        <end position="188"/>
    </location>
</feature>
<dbReference type="EC" id="2.5.1.39" evidence="9"/>
<dbReference type="InterPro" id="IPR044878">
    <property type="entry name" value="UbiA_sf"/>
</dbReference>
<sequence length="348" mass="39454">MARPSEKATLLNSSPTQEKLPFPLGHVSPGVRPYLELIRFHKPTGTILMFWPFAWGLTMAAYHTSLDLQTFWTEMFKFLIASILVRGSACTINDIFDRDFDAGVERTKGRPLASGRVSVFAAVVYLILQYAVGILLYLPYNGVAFWAAIAQLLPLFILYPLMKRITYWPQAWLGIAMNFGLIVSWVAVTNEVDYQLLTLLMVGTWGWTMHYDTIYACQDRRDDIKVGVKSTAVMLGDFVRPFTFSCSVLFVATLAYAGILNEQTPYFFYFTVGGTSLHLIWQYMTVDLDDPASCGCEQSFYSIASQFSLMCLSAVNFDRNGRMGWVTWAGLMIDYLVKIDKMPFKLPF</sequence>
<keyword evidence="5 9" id="KW-0808">Transferase</keyword>
<evidence type="ECO:0000256" key="3">
    <source>
        <dbReference type="ARBA" id="ARBA00005179"/>
    </source>
</evidence>
<organism evidence="10 11">
    <name type="scientific">Russula ochroleuca</name>
    <dbReference type="NCBI Taxonomy" id="152965"/>
    <lineage>
        <taxon>Eukaryota</taxon>
        <taxon>Fungi</taxon>
        <taxon>Dikarya</taxon>
        <taxon>Basidiomycota</taxon>
        <taxon>Agaricomycotina</taxon>
        <taxon>Agaricomycetes</taxon>
        <taxon>Russulales</taxon>
        <taxon>Russulaceae</taxon>
        <taxon>Russula</taxon>
    </lineage>
</organism>
<keyword evidence="9" id="KW-0999">Mitochondrion inner membrane</keyword>
<comment type="cofactor">
    <cofactor evidence="1 9">
        <name>Mg(2+)</name>
        <dbReference type="ChEBI" id="CHEBI:18420"/>
    </cofactor>
</comment>
<comment type="caution">
    <text evidence="10">The sequence shown here is derived from an EMBL/GenBank/DDBJ whole genome shotgun (WGS) entry which is preliminary data.</text>
</comment>
<name>A0A9P5T6X1_9AGAM</name>
<dbReference type="PANTHER" id="PTHR11048:SF28">
    <property type="entry name" value="4-HYDROXYBENZOATE POLYPRENYLTRANSFERASE, MITOCHONDRIAL"/>
    <property type="match status" value="1"/>
</dbReference>
<dbReference type="Proteomes" id="UP000759537">
    <property type="component" value="Unassembled WGS sequence"/>
</dbReference>
<feature type="transmembrane region" description="Helical" evidence="9">
    <location>
        <begin position="117"/>
        <end position="137"/>
    </location>
</feature>
<dbReference type="InterPro" id="IPR006370">
    <property type="entry name" value="HB_polyprenyltransferase-like"/>
</dbReference>
<gene>
    <name evidence="10" type="ORF">DFH94DRAFT_87012</name>
</gene>
<evidence type="ECO:0000256" key="9">
    <source>
        <dbReference type="HAMAP-Rule" id="MF_03189"/>
    </source>
</evidence>
<dbReference type="PANTHER" id="PTHR11048">
    <property type="entry name" value="PRENYLTRANSFERASES"/>
    <property type="match status" value="1"/>
</dbReference>
<protein>
    <recommendedName>
        <fullName evidence="9">4-hydroxybenzoate polyprenyltransferase, mitochondrial</fullName>
        <shortName evidence="9">4-HB polyprenyltransferase</shortName>
        <ecNumber evidence="9">2.5.1.39</ecNumber>
    </recommendedName>
    <alternativeName>
        <fullName evidence="9">Para-hydroxybenzoate--polyprenyltransferase</fullName>
        <shortName evidence="9">PHB:PPT</shortName>
        <shortName evidence="9">PHB:polyprenyltransferase</shortName>
    </alternativeName>
</protein>
<evidence type="ECO:0000256" key="6">
    <source>
        <dbReference type="ARBA" id="ARBA00022692"/>
    </source>
</evidence>
<reference evidence="10" key="1">
    <citation type="submission" date="2019-10" db="EMBL/GenBank/DDBJ databases">
        <authorList>
            <consortium name="DOE Joint Genome Institute"/>
            <person name="Kuo A."/>
            <person name="Miyauchi S."/>
            <person name="Kiss E."/>
            <person name="Drula E."/>
            <person name="Kohler A."/>
            <person name="Sanchez-Garcia M."/>
            <person name="Andreopoulos B."/>
            <person name="Barry K.W."/>
            <person name="Bonito G."/>
            <person name="Buee M."/>
            <person name="Carver A."/>
            <person name="Chen C."/>
            <person name="Cichocki N."/>
            <person name="Clum A."/>
            <person name="Culley D."/>
            <person name="Crous P.W."/>
            <person name="Fauchery L."/>
            <person name="Girlanda M."/>
            <person name="Hayes R."/>
            <person name="Keri Z."/>
            <person name="LaButti K."/>
            <person name="Lipzen A."/>
            <person name="Lombard V."/>
            <person name="Magnuson J."/>
            <person name="Maillard F."/>
            <person name="Morin E."/>
            <person name="Murat C."/>
            <person name="Nolan M."/>
            <person name="Ohm R."/>
            <person name="Pangilinan J."/>
            <person name="Pereira M."/>
            <person name="Perotto S."/>
            <person name="Peter M."/>
            <person name="Riley R."/>
            <person name="Sitrit Y."/>
            <person name="Stielow B."/>
            <person name="Szollosi G."/>
            <person name="Zifcakova L."/>
            <person name="Stursova M."/>
            <person name="Spatafora J.W."/>
            <person name="Tedersoo L."/>
            <person name="Vaario L.-M."/>
            <person name="Yamada A."/>
            <person name="Yan M."/>
            <person name="Wang P."/>
            <person name="Xu J."/>
            <person name="Bruns T."/>
            <person name="Baldrian P."/>
            <person name="Vilgalys R."/>
            <person name="Henrissat B."/>
            <person name="Grigoriev I.V."/>
            <person name="Hibbett D."/>
            <person name="Nagy L.G."/>
            <person name="Martin F.M."/>
        </authorList>
    </citation>
    <scope>NUCLEOTIDE SEQUENCE</scope>
    <source>
        <strain evidence="10">Prilba</strain>
    </source>
</reference>
<comment type="pathway">
    <text evidence="3">Secondary metabolite biosynthesis.</text>
</comment>
<evidence type="ECO:0000313" key="11">
    <source>
        <dbReference type="Proteomes" id="UP000759537"/>
    </source>
</evidence>
<dbReference type="AlphaFoldDB" id="A0A9P5T6X1"/>
<dbReference type="FunFam" id="1.10.357.140:FF:000008">
    <property type="entry name" value="4-hydroxybenzoate octaprenyltransferase"/>
    <property type="match status" value="1"/>
</dbReference>
<accession>A0A9P5T6X1</accession>
<comment type="function">
    <text evidence="9">Catalyzes the prenylation of para-hydroxybenzoate (PHB) with an all-trans polyprenyl group. Mediates the second step in the final reaction sequence of coenzyme Q (CoQ) biosynthesis, which is the condensation of the polyisoprenoid side chain with PHB, generating the first membrane-bound Q intermediate.</text>
</comment>
<dbReference type="OrthoDB" id="18170at2759"/>
<keyword evidence="9" id="KW-0496">Mitochondrion</keyword>
<evidence type="ECO:0000256" key="4">
    <source>
        <dbReference type="ARBA" id="ARBA00005985"/>
    </source>
</evidence>
<reference evidence="10" key="2">
    <citation type="journal article" date="2020" name="Nat. Commun.">
        <title>Large-scale genome sequencing of mycorrhizal fungi provides insights into the early evolution of symbiotic traits.</title>
        <authorList>
            <person name="Miyauchi S."/>
            <person name="Kiss E."/>
            <person name="Kuo A."/>
            <person name="Drula E."/>
            <person name="Kohler A."/>
            <person name="Sanchez-Garcia M."/>
            <person name="Morin E."/>
            <person name="Andreopoulos B."/>
            <person name="Barry K.W."/>
            <person name="Bonito G."/>
            <person name="Buee M."/>
            <person name="Carver A."/>
            <person name="Chen C."/>
            <person name="Cichocki N."/>
            <person name="Clum A."/>
            <person name="Culley D."/>
            <person name="Crous P.W."/>
            <person name="Fauchery L."/>
            <person name="Girlanda M."/>
            <person name="Hayes R.D."/>
            <person name="Keri Z."/>
            <person name="LaButti K."/>
            <person name="Lipzen A."/>
            <person name="Lombard V."/>
            <person name="Magnuson J."/>
            <person name="Maillard F."/>
            <person name="Murat C."/>
            <person name="Nolan M."/>
            <person name="Ohm R.A."/>
            <person name="Pangilinan J."/>
            <person name="Pereira M.F."/>
            <person name="Perotto S."/>
            <person name="Peter M."/>
            <person name="Pfister S."/>
            <person name="Riley R."/>
            <person name="Sitrit Y."/>
            <person name="Stielow J.B."/>
            <person name="Szollosi G."/>
            <person name="Zifcakova L."/>
            <person name="Stursova M."/>
            <person name="Spatafora J.W."/>
            <person name="Tedersoo L."/>
            <person name="Vaario L.M."/>
            <person name="Yamada A."/>
            <person name="Yan M."/>
            <person name="Wang P."/>
            <person name="Xu J."/>
            <person name="Bruns T."/>
            <person name="Baldrian P."/>
            <person name="Vilgalys R."/>
            <person name="Dunand C."/>
            <person name="Henrissat B."/>
            <person name="Grigoriev I.V."/>
            <person name="Hibbett D."/>
            <person name="Nagy L.G."/>
            <person name="Martin F.M."/>
        </authorList>
    </citation>
    <scope>NUCLEOTIDE SEQUENCE</scope>
    <source>
        <strain evidence="10">Prilba</strain>
    </source>
</reference>
<evidence type="ECO:0000256" key="7">
    <source>
        <dbReference type="ARBA" id="ARBA00022989"/>
    </source>
</evidence>
<keyword evidence="8 9" id="KW-0472">Membrane</keyword>
<comment type="similarity">
    <text evidence="4 9">Belongs to the UbiA prenyltransferase family.</text>
</comment>
<dbReference type="GO" id="GO:0005743">
    <property type="term" value="C:mitochondrial inner membrane"/>
    <property type="evidence" value="ECO:0007669"/>
    <property type="project" value="UniProtKB-SubCell"/>
</dbReference>
<comment type="pathway">
    <text evidence="9">Cofactor biosynthesis; ubiquinone biosynthesis.</text>
</comment>
<evidence type="ECO:0000256" key="1">
    <source>
        <dbReference type="ARBA" id="ARBA00001946"/>
    </source>
</evidence>